<dbReference type="PANTHER" id="PTHR45689:SF14">
    <property type="entry name" value="CYCLIC NUCLEOTIDE-GATED CATION CHANNEL SUBUNIT A-LIKE PROTEIN"/>
    <property type="match status" value="1"/>
</dbReference>
<dbReference type="InterPro" id="IPR051413">
    <property type="entry name" value="K/Na_HCN_channel"/>
</dbReference>
<dbReference type="CDD" id="cd00038">
    <property type="entry name" value="CAP_ED"/>
    <property type="match status" value="1"/>
</dbReference>
<protein>
    <recommendedName>
        <fullName evidence="2">Cyclic nucleotide-binding domain-containing protein</fullName>
    </recommendedName>
</protein>
<accession>A0A9P0JZM6</accession>
<dbReference type="InterPro" id="IPR018490">
    <property type="entry name" value="cNMP-bd_dom_sf"/>
</dbReference>
<name>A0A9P0JZM6_ACAOB</name>
<organism evidence="3 4">
    <name type="scientific">Acanthoscelides obtectus</name>
    <name type="common">Bean weevil</name>
    <name type="synonym">Bruchus obtectus</name>
    <dbReference type="NCBI Taxonomy" id="200917"/>
    <lineage>
        <taxon>Eukaryota</taxon>
        <taxon>Metazoa</taxon>
        <taxon>Ecdysozoa</taxon>
        <taxon>Arthropoda</taxon>
        <taxon>Hexapoda</taxon>
        <taxon>Insecta</taxon>
        <taxon>Pterygota</taxon>
        <taxon>Neoptera</taxon>
        <taxon>Endopterygota</taxon>
        <taxon>Coleoptera</taxon>
        <taxon>Polyphaga</taxon>
        <taxon>Cucujiformia</taxon>
        <taxon>Chrysomeloidea</taxon>
        <taxon>Chrysomelidae</taxon>
        <taxon>Bruchinae</taxon>
        <taxon>Bruchini</taxon>
        <taxon>Acanthoscelides</taxon>
    </lineage>
</organism>
<evidence type="ECO:0000313" key="4">
    <source>
        <dbReference type="Proteomes" id="UP001152888"/>
    </source>
</evidence>
<keyword evidence="1" id="KW-1133">Transmembrane helix</keyword>
<dbReference type="EMBL" id="CAKOFQ010006714">
    <property type="protein sequence ID" value="CAH1964372.1"/>
    <property type="molecule type" value="Genomic_DNA"/>
</dbReference>
<feature type="transmembrane region" description="Helical" evidence="1">
    <location>
        <begin position="130"/>
        <end position="153"/>
    </location>
</feature>
<dbReference type="GO" id="GO:0035725">
    <property type="term" value="P:sodium ion transmembrane transport"/>
    <property type="evidence" value="ECO:0007669"/>
    <property type="project" value="TreeGrafter"/>
</dbReference>
<feature type="domain" description="Cyclic nucleotide-binding" evidence="2">
    <location>
        <begin position="297"/>
        <end position="358"/>
    </location>
</feature>
<reference evidence="3" key="1">
    <citation type="submission" date="2022-03" db="EMBL/GenBank/DDBJ databases">
        <authorList>
            <person name="Sayadi A."/>
        </authorList>
    </citation>
    <scope>NUCLEOTIDE SEQUENCE</scope>
</reference>
<feature type="transmembrane region" description="Helical" evidence="1">
    <location>
        <begin position="103"/>
        <end position="124"/>
    </location>
</feature>
<proteinExistence type="predicted"/>
<keyword evidence="1" id="KW-0472">Membrane</keyword>
<evidence type="ECO:0000256" key="1">
    <source>
        <dbReference type="SAM" id="Phobius"/>
    </source>
</evidence>
<comment type="caution">
    <text evidence="3">The sequence shown here is derived from an EMBL/GenBank/DDBJ whole genome shotgun (WGS) entry which is preliminary data.</text>
</comment>
<feature type="transmembrane region" description="Helical" evidence="1">
    <location>
        <begin position="174"/>
        <end position="197"/>
    </location>
</feature>
<dbReference type="InterPro" id="IPR000595">
    <property type="entry name" value="cNMP-bd_dom"/>
</dbReference>
<dbReference type="PANTHER" id="PTHR45689">
    <property type="entry name" value="I[[H]] CHANNEL, ISOFORM E"/>
    <property type="match status" value="1"/>
</dbReference>
<dbReference type="Gene3D" id="2.60.120.10">
    <property type="entry name" value="Jelly Rolls"/>
    <property type="match status" value="1"/>
</dbReference>
<dbReference type="GO" id="GO:0005249">
    <property type="term" value="F:voltage-gated potassium channel activity"/>
    <property type="evidence" value="ECO:0007669"/>
    <property type="project" value="TreeGrafter"/>
</dbReference>
<keyword evidence="1" id="KW-0812">Transmembrane</keyword>
<evidence type="ECO:0000259" key="2">
    <source>
        <dbReference type="PROSITE" id="PS50042"/>
    </source>
</evidence>
<sequence length="358" mass="41118">MRRSTVLSSIARPSIYTVGTRNSISSFASPTHQSNCLHRTSDDQSTGIEKFTKWAKKLHTISADNPLTNKYFRSESAVNHELERHSELGYWYIVHPLSKLRNYVGSIFFICDVLSSIPVLPTLYLCEAIWGTRFLVGVGFLFIFCQLRLIRIASVVRIINQLAVYFQVTSKGRVFLLICMTVFLLTVHNFALLQLLIPKLVRKYFSKLKNEHRIWYVKYNLHEKPFAHIYTHCVLKSTAFMLAIRVDFYRMENQEEDYLLAIATYVVGKVIVCATYGRLKRDINLHQCKSLIQNVSLFSHLTAEEVSNVIEALKPEIFLPKDTVMLAGTYGDRMFFISSGTVAVYTHSGREVTSIDNF</sequence>
<dbReference type="InterPro" id="IPR014710">
    <property type="entry name" value="RmlC-like_jellyroll"/>
</dbReference>
<gene>
    <name evidence="3" type="ORF">ACAOBT_LOCUS5771</name>
</gene>
<feature type="transmembrane region" description="Helical" evidence="1">
    <location>
        <begin position="258"/>
        <end position="279"/>
    </location>
</feature>
<dbReference type="Proteomes" id="UP001152888">
    <property type="component" value="Unassembled WGS sequence"/>
</dbReference>
<evidence type="ECO:0000313" key="3">
    <source>
        <dbReference type="EMBL" id="CAH1964372.1"/>
    </source>
</evidence>
<dbReference type="GO" id="GO:0098855">
    <property type="term" value="C:HCN channel complex"/>
    <property type="evidence" value="ECO:0007669"/>
    <property type="project" value="TreeGrafter"/>
</dbReference>
<dbReference type="PROSITE" id="PS50042">
    <property type="entry name" value="CNMP_BINDING_3"/>
    <property type="match status" value="1"/>
</dbReference>
<dbReference type="AlphaFoldDB" id="A0A9P0JZM6"/>
<dbReference type="OrthoDB" id="2021138at2759"/>
<dbReference type="SUPFAM" id="SSF51206">
    <property type="entry name" value="cAMP-binding domain-like"/>
    <property type="match status" value="1"/>
</dbReference>
<dbReference type="GO" id="GO:0003254">
    <property type="term" value="P:regulation of membrane depolarization"/>
    <property type="evidence" value="ECO:0007669"/>
    <property type="project" value="TreeGrafter"/>
</dbReference>
<keyword evidence="4" id="KW-1185">Reference proteome</keyword>